<proteinExistence type="inferred from homology"/>
<protein>
    <recommendedName>
        <fullName evidence="9">C2H2-type domain-containing protein</fullName>
    </recommendedName>
</protein>
<evidence type="ECO:0000256" key="1">
    <source>
        <dbReference type="ARBA" id="ARBA00004496"/>
    </source>
</evidence>
<dbReference type="eggNOG" id="KOG2785">
    <property type="taxonomic scope" value="Eukaryota"/>
</dbReference>
<dbReference type="InterPro" id="IPR036236">
    <property type="entry name" value="Znf_C2H2_sf"/>
</dbReference>
<organism evidence="10 11">
    <name type="scientific">Theileria equi strain WA</name>
    <dbReference type="NCBI Taxonomy" id="1537102"/>
    <lineage>
        <taxon>Eukaryota</taxon>
        <taxon>Sar</taxon>
        <taxon>Alveolata</taxon>
        <taxon>Apicomplexa</taxon>
        <taxon>Aconoidasida</taxon>
        <taxon>Piroplasmida</taxon>
        <taxon>Theileriidae</taxon>
        <taxon>Theileria</taxon>
    </lineage>
</organism>
<evidence type="ECO:0000256" key="3">
    <source>
        <dbReference type="ARBA" id="ARBA00022517"/>
    </source>
</evidence>
<dbReference type="STRING" id="1537102.L0AVE2"/>
<dbReference type="VEuPathDB" id="PiroplasmaDB:BEWA_018240"/>
<accession>L0AVE2</accession>
<evidence type="ECO:0000256" key="6">
    <source>
        <dbReference type="ARBA" id="ARBA00022833"/>
    </source>
</evidence>
<keyword evidence="2" id="KW-0963">Cytoplasm</keyword>
<dbReference type="PANTHER" id="PTHR13182">
    <property type="entry name" value="ZINC FINGER PROTEIN 622"/>
    <property type="match status" value="1"/>
</dbReference>
<dbReference type="RefSeq" id="XP_004828647.1">
    <property type="nucleotide sequence ID" value="XM_004828590.1"/>
</dbReference>
<dbReference type="InterPro" id="IPR013087">
    <property type="entry name" value="Znf_C2H2_type"/>
</dbReference>
<evidence type="ECO:0000256" key="2">
    <source>
        <dbReference type="ARBA" id="ARBA00022490"/>
    </source>
</evidence>
<evidence type="ECO:0000313" key="11">
    <source>
        <dbReference type="Proteomes" id="UP000031512"/>
    </source>
</evidence>
<dbReference type="EMBL" id="CP001669">
    <property type="protein sequence ID" value="AFZ78981.1"/>
    <property type="molecule type" value="Genomic_DNA"/>
</dbReference>
<evidence type="ECO:0000259" key="9">
    <source>
        <dbReference type="PROSITE" id="PS00028"/>
    </source>
</evidence>
<evidence type="ECO:0000256" key="5">
    <source>
        <dbReference type="ARBA" id="ARBA00022737"/>
    </source>
</evidence>
<reference evidence="10 11" key="1">
    <citation type="journal article" date="2012" name="BMC Genomics">
        <title>Comparative genomic analysis and phylogenetic position of Theileria equi.</title>
        <authorList>
            <person name="Kappmeyer L.S."/>
            <person name="Thiagarajan M."/>
            <person name="Herndon D.R."/>
            <person name="Ramsay J.D."/>
            <person name="Caler E."/>
            <person name="Djikeng A."/>
            <person name="Gillespie J.J."/>
            <person name="Lau A.O."/>
            <person name="Roalson E.H."/>
            <person name="Silva J.C."/>
            <person name="Silva M.G."/>
            <person name="Suarez C.E."/>
            <person name="Ueti M.W."/>
            <person name="Nene V.M."/>
            <person name="Mealey R.H."/>
            <person name="Knowles D.P."/>
            <person name="Brayton K.A."/>
        </authorList>
    </citation>
    <scope>NUCLEOTIDE SEQUENCE [LARGE SCALE GENOMIC DNA]</scope>
    <source>
        <strain evidence="10 11">WA</strain>
    </source>
</reference>
<dbReference type="InterPro" id="IPR003604">
    <property type="entry name" value="Matrin/U1-like-C_Znf_C2H2"/>
</dbReference>
<dbReference type="GO" id="GO:0030687">
    <property type="term" value="C:preribosome, large subunit precursor"/>
    <property type="evidence" value="ECO:0007669"/>
    <property type="project" value="TreeGrafter"/>
</dbReference>
<comment type="similarity">
    <text evidence="7">Belongs to the REI1 family.</text>
</comment>
<evidence type="ECO:0000313" key="10">
    <source>
        <dbReference type="EMBL" id="AFZ78981.1"/>
    </source>
</evidence>
<dbReference type="Pfam" id="PF12756">
    <property type="entry name" value="zf-C2H2_2"/>
    <property type="match status" value="1"/>
</dbReference>
<dbReference type="PROSITE" id="PS00028">
    <property type="entry name" value="ZINC_FINGER_C2H2_1"/>
    <property type="match status" value="1"/>
</dbReference>
<feature type="compositionally biased region" description="Low complexity" evidence="8">
    <location>
        <begin position="104"/>
        <end position="113"/>
    </location>
</feature>
<dbReference type="OrthoDB" id="19329at2759"/>
<dbReference type="SUPFAM" id="SSF57667">
    <property type="entry name" value="beta-beta-alpha zinc fingers"/>
    <property type="match status" value="2"/>
</dbReference>
<dbReference type="GO" id="GO:0003676">
    <property type="term" value="F:nucleic acid binding"/>
    <property type="evidence" value="ECO:0007669"/>
    <property type="project" value="InterPro"/>
</dbReference>
<dbReference type="SMART" id="SM00451">
    <property type="entry name" value="ZnF_U1"/>
    <property type="match status" value="2"/>
</dbReference>
<gene>
    <name evidence="10" type="ORF">BEWA_018240</name>
</gene>
<dbReference type="InterPro" id="IPR041661">
    <property type="entry name" value="ZN622/Rei1/Reh1_Znf-C2H2"/>
</dbReference>
<evidence type="ECO:0000256" key="4">
    <source>
        <dbReference type="ARBA" id="ARBA00022723"/>
    </source>
</evidence>
<keyword evidence="11" id="KW-1185">Reference proteome</keyword>
<evidence type="ECO:0000256" key="8">
    <source>
        <dbReference type="SAM" id="MobiDB-lite"/>
    </source>
</evidence>
<dbReference type="PANTHER" id="PTHR13182:SF8">
    <property type="entry name" value="CYTOPLASMIC 60S SUBUNIT BIOGENESIS FACTOR ZNF622"/>
    <property type="match status" value="1"/>
</dbReference>
<dbReference type="InterPro" id="IPR040025">
    <property type="entry name" value="Znf622/Rei1/Reh1"/>
</dbReference>
<keyword evidence="5" id="KW-0677">Repeat</keyword>
<keyword evidence="6" id="KW-0862">Zinc</keyword>
<keyword evidence="3" id="KW-0690">Ribosome biogenesis</keyword>
<dbReference type="Proteomes" id="UP000031512">
    <property type="component" value="Chromosome 1"/>
</dbReference>
<evidence type="ECO:0000256" key="7">
    <source>
        <dbReference type="ARBA" id="ARBA00034126"/>
    </source>
</evidence>
<keyword evidence="4" id="KW-0479">Metal-binding</keyword>
<dbReference type="GeneID" id="15806159"/>
<dbReference type="GO" id="GO:0005737">
    <property type="term" value="C:cytoplasm"/>
    <property type="evidence" value="ECO:0007669"/>
    <property type="project" value="UniProtKB-SubCell"/>
</dbReference>
<dbReference type="GO" id="GO:0008270">
    <property type="term" value="F:zinc ion binding"/>
    <property type="evidence" value="ECO:0007669"/>
    <property type="project" value="InterPro"/>
</dbReference>
<dbReference type="KEGG" id="beq:BEWA_018240"/>
<feature type="domain" description="C2H2-type" evidence="9">
    <location>
        <begin position="28"/>
        <end position="50"/>
    </location>
</feature>
<sequence>MPKMSANLCFIKNKVLAPQATTQETRKCSTCDVSFSDPSSQKLHFKSEWHLYNVKRKNSQINPISYDDYVVIKAQIQELLAAKTSKTSDRNLSNKSKGDHSSLKSKGSSKQSSQAQREESVQTETTRNITEFDVKKCLFSNVVSENILENVKYMEKQYSFYLPEKEYISDLPGLLRFVHDKIIEYNVCIYCNRLFADHYAVLHHMVGKQHHKLNDDNFDEIRQFYDFTGSYLRFITNLPPTVLNSNDGADNEDDWEDVITTTTDGDKITELLSSYGLKKAHITESGNLSLPNGKEAVHRELSYIYKQNLVVHSSYNLKNKQENFKFKKKSEKRQIIMTQNQSQYRTGKRDLRVAVKSYKLFVPIRQDICFG</sequence>
<dbReference type="AlphaFoldDB" id="L0AVE2"/>
<comment type="subcellular location">
    <subcellularLocation>
        <location evidence="1">Cytoplasm</location>
    </subcellularLocation>
</comment>
<name>L0AVE2_THEEQ</name>
<feature type="region of interest" description="Disordered" evidence="8">
    <location>
        <begin position="87"/>
        <end position="125"/>
    </location>
</feature>
<dbReference type="GO" id="GO:0042273">
    <property type="term" value="P:ribosomal large subunit biogenesis"/>
    <property type="evidence" value="ECO:0007669"/>
    <property type="project" value="TreeGrafter"/>
</dbReference>